<gene>
    <name evidence="2" type="ORF">WAE58_16630</name>
</gene>
<name>A0ABU8NQA0_9SPHI</name>
<dbReference type="EMBL" id="JBBEUB010000005">
    <property type="protein sequence ID" value="MEJ2904073.1"/>
    <property type="molecule type" value="Genomic_DNA"/>
</dbReference>
<proteinExistence type="predicted"/>
<organism evidence="2 3">
    <name type="scientific">Pedobacter panaciterrae</name>
    <dbReference type="NCBI Taxonomy" id="363849"/>
    <lineage>
        <taxon>Bacteria</taxon>
        <taxon>Pseudomonadati</taxon>
        <taxon>Bacteroidota</taxon>
        <taxon>Sphingobacteriia</taxon>
        <taxon>Sphingobacteriales</taxon>
        <taxon>Sphingobacteriaceae</taxon>
        <taxon>Pedobacter</taxon>
    </lineage>
</organism>
<dbReference type="RefSeq" id="WP_172662378.1">
    <property type="nucleotide sequence ID" value="NZ_CBFGNQ010000023.1"/>
</dbReference>
<keyword evidence="3" id="KW-1185">Reference proteome</keyword>
<sequence length="416" mass="45818">MQPIEHMKGSEDELIAHIKESLTGHEEEYVPGSWENFNQIEGKRNAKVLWLWRLSSAAAVILIAGAAIILFTNKTTDVLPVQNVQHKQKETPAPSVKIEENIVQEADLPIVEKEHEQLAAVRESNNISVYTAAQEPLNTLSASSTEAIAEKSNPVVVPSVRVPDTKQEIVKTETKPIATENKTTLFQEFLNNETKKNQGEVLAKSSAPRKEDKWEMGLVVSPSFGNTKKLNMGYGVSMGYALSDKISLNSGVSYSEMAASRSLPAPVSTAIAGESKNLESIEAKVTGIDIPLELKYRLSKNLYANVGVSAFAVINQKQSNSYIQEKLVERAVSSGGDGLAELKTFAVNERVVEPAQDSEIKDGRYIGFYNFSFGYKQKISKNKAVSIEPFMKVPMKEVSKENLRLIGTGVRLKLDF</sequence>
<feature type="transmembrane region" description="Helical" evidence="1">
    <location>
        <begin position="50"/>
        <end position="71"/>
    </location>
</feature>
<keyword evidence="1" id="KW-1133">Transmembrane helix</keyword>
<keyword evidence="1" id="KW-0812">Transmembrane</keyword>
<evidence type="ECO:0000313" key="2">
    <source>
        <dbReference type="EMBL" id="MEJ2904073.1"/>
    </source>
</evidence>
<accession>A0ABU8NQA0</accession>
<evidence type="ECO:0008006" key="4">
    <source>
        <dbReference type="Google" id="ProtNLM"/>
    </source>
</evidence>
<keyword evidence="1" id="KW-0472">Membrane</keyword>
<protein>
    <recommendedName>
        <fullName evidence="4">Outer membrane protein with beta-barrel domain</fullName>
    </recommendedName>
</protein>
<evidence type="ECO:0000256" key="1">
    <source>
        <dbReference type="SAM" id="Phobius"/>
    </source>
</evidence>
<comment type="caution">
    <text evidence="2">The sequence shown here is derived from an EMBL/GenBank/DDBJ whole genome shotgun (WGS) entry which is preliminary data.</text>
</comment>
<reference evidence="2 3" key="1">
    <citation type="submission" date="2024-03" db="EMBL/GenBank/DDBJ databases">
        <title>Sequence of Lycoming College Course Isolates.</title>
        <authorList>
            <person name="Plotts O."/>
            <person name="Newman J."/>
        </authorList>
    </citation>
    <scope>NUCLEOTIDE SEQUENCE [LARGE SCALE GENOMIC DNA]</scope>
    <source>
        <strain evidence="2 3">CJB-3</strain>
    </source>
</reference>
<dbReference type="Proteomes" id="UP001378956">
    <property type="component" value="Unassembled WGS sequence"/>
</dbReference>
<evidence type="ECO:0000313" key="3">
    <source>
        <dbReference type="Proteomes" id="UP001378956"/>
    </source>
</evidence>